<feature type="region of interest" description="Disordered" evidence="1">
    <location>
        <begin position="75"/>
        <end position="241"/>
    </location>
</feature>
<feature type="compositionally biased region" description="Basic and acidic residues" evidence="1">
    <location>
        <begin position="290"/>
        <end position="324"/>
    </location>
</feature>
<reference evidence="2" key="1">
    <citation type="journal article" date="2015" name="PLoS ONE">
        <title>An Insight into the Sialome of the Lone Star Tick, Amblyomma americanum, with a Glimpse on Its Time Dependent Gene Expression.</title>
        <authorList>
            <person name="Karim S."/>
            <person name="Ribeiro J.M."/>
        </authorList>
    </citation>
    <scope>NUCLEOTIDE SEQUENCE</scope>
    <source>
        <tissue evidence="2">Salivary gland</tissue>
    </source>
</reference>
<name>A0A0C9SCJ6_AMBAM</name>
<protein>
    <submittedName>
        <fullName evidence="2">Putative calponin similarity domain-containing protein</fullName>
    </submittedName>
</protein>
<feature type="compositionally biased region" description="Basic and acidic residues" evidence="1">
    <location>
        <begin position="93"/>
        <end position="111"/>
    </location>
</feature>
<sequence>MENGDSISEKEGAEAAPQEVGPLEACTRFSCLDDQECSKQSRKKMRQKSTQNALEESTLGGGMFANEHIVEASVLAPEELDGAPQKPKKSKRKSPDNSTRTEDIEQLEETRVKKRQKEPRADTANGAEFTRGVTSMNEQSDEATVSVSQELTEELTDQQQSKKKARKTLCDDSAETDPLEERAVEKKVKKKRRTAEDTSEASIDVTRDKRSTGRHLVESAAFEERESAVQQPKRLKRGSFDDQVEKYGLEGKAGKLVAIRSISKKANAVATEPCLESCAPERSMHKKKKEKDGNERTTPKEQQEQAESEGKAKGEAKQKWKKTEASVSDEQLAKQGGKKLKLQQEQQEQAESEVKAKGKAKQKSKKTEASVSEEQLVRQGGKKLKLEREERTETEESTQDGHQAVALEATRPAVLPGNSKSAVKQFGDAESQEATSRRERKSKNRKQTSATEVAFKPYKKQVSLPPWELGLQRWQTGHNFR</sequence>
<accession>A0A0C9SCJ6</accession>
<feature type="non-terminal residue" evidence="2">
    <location>
        <position position="481"/>
    </location>
</feature>
<dbReference type="EMBL" id="GBZX01001298">
    <property type="protein sequence ID" value="JAG91442.1"/>
    <property type="molecule type" value="mRNA"/>
</dbReference>
<proteinExistence type="evidence at transcript level"/>
<evidence type="ECO:0000256" key="1">
    <source>
        <dbReference type="SAM" id="MobiDB-lite"/>
    </source>
</evidence>
<feature type="compositionally biased region" description="Polar residues" evidence="1">
    <location>
        <begin position="132"/>
        <end position="148"/>
    </location>
</feature>
<evidence type="ECO:0000313" key="2">
    <source>
        <dbReference type="EMBL" id="JAG91442.1"/>
    </source>
</evidence>
<dbReference type="AlphaFoldDB" id="A0A0C9SCJ6"/>
<feature type="region of interest" description="Disordered" evidence="1">
    <location>
        <begin position="266"/>
        <end position="457"/>
    </location>
</feature>
<feature type="region of interest" description="Disordered" evidence="1">
    <location>
        <begin position="37"/>
        <end position="62"/>
    </location>
</feature>
<organism evidence="2">
    <name type="scientific">Amblyomma americanum</name>
    <name type="common">Lone star tick</name>
    <dbReference type="NCBI Taxonomy" id="6943"/>
    <lineage>
        <taxon>Eukaryota</taxon>
        <taxon>Metazoa</taxon>
        <taxon>Ecdysozoa</taxon>
        <taxon>Arthropoda</taxon>
        <taxon>Chelicerata</taxon>
        <taxon>Arachnida</taxon>
        <taxon>Acari</taxon>
        <taxon>Parasitiformes</taxon>
        <taxon>Ixodida</taxon>
        <taxon>Ixodoidea</taxon>
        <taxon>Ixodidae</taxon>
        <taxon>Amblyomminae</taxon>
        <taxon>Amblyomma</taxon>
    </lineage>
</organism>
<feature type="compositionally biased region" description="Basic and acidic residues" evidence="1">
    <location>
        <begin position="205"/>
        <end position="227"/>
    </location>
</feature>
<feature type="region of interest" description="Disordered" evidence="1">
    <location>
        <begin position="1"/>
        <end position="24"/>
    </location>
</feature>